<name>A0ABM4UXE6_COFAR</name>
<reference evidence="7" key="2">
    <citation type="submission" date="2025-08" db="UniProtKB">
        <authorList>
            <consortium name="RefSeq"/>
        </authorList>
    </citation>
    <scope>IDENTIFICATION</scope>
    <source>
        <tissue evidence="7">Leaves</tissue>
    </source>
</reference>
<dbReference type="PANTHER" id="PTHR46915">
    <property type="entry name" value="UBIQUITIN-LIKE PROTEASE 4-RELATED"/>
    <property type="match status" value="1"/>
</dbReference>
<dbReference type="PANTHER" id="PTHR46915:SF6">
    <property type="entry name" value="CYSTEINE PROTEINASES SUPERFAMILY PROTEIN"/>
    <property type="match status" value="1"/>
</dbReference>
<evidence type="ECO:0000256" key="2">
    <source>
        <dbReference type="ARBA" id="ARBA00022670"/>
    </source>
</evidence>
<dbReference type="Pfam" id="PF02902">
    <property type="entry name" value="Peptidase_C48"/>
    <property type="match status" value="1"/>
</dbReference>
<keyword evidence="6" id="KW-1185">Reference proteome</keyword>
<dbReference type="Gene3D" id="1.10.418.20">
    <property type="match status" value="1"/>
</dbReference>
<keyword evidence="4" id="KW-0788">Thiol protease</keyword>
<dbReference type="GeneID" id="113703713"/>
<dbReference type="InterPro" id="IPR003653">
    <property type="entry name" value="Peptidase_C48_C"/>
</dbReference>
<keyword evidence="3" id="KW-0378">Hydrolase</keyword>
<organism evidence="6 7">
    <name type="scientific">Coffea arabica</name>
    <name type="common">Arabian coffee</name>
    <dbReference type="NCBI Taxonomy" id="13443"/>
    <lineage>
        <taxon>Eukaryota</taxon>
        <taxon>Viridiplantae</taxon>
        <taxon>Streptophyta</taxon>
        <taxon>Embryophyta</taxon>
        <taxon>Tracheophyta</taxon>
        <taxon>Spermatophyta</taxon>
        <taxon>Magnoliopsida</taxon>
        <taxon>eudicotyledons</taxon>
        <taxon>Gunneridae</taxon>
        <taxon>Pentapetalae</taxon>
        <taxon>asterids</taxon>
        <taxon>lamiids</taxon>
        <taxon>Gentianales</taxon>
        <taxon>Rubiaceae</taxon>
        <taxon>Ixoroideae</taxon>
        <taxon>Gardenieae complex</taxon>
        <taxon>Bertiereae - Coffeeae clade</taxon>
        <taxon>Coffeeae</taxon>
        <taxon>Coffea</taxon>
    </lineage>
</organism>
<gene>
    <name evidence="7" type="primary">LOC113703713</name>
</gene>
<sequence>MPIYPSTFSFQPAVAAIPPLSNCSLKSISRLNSKQESHQQAAQYPHANKLKSMQDVYAKTNPICQHFQPGQMSESRGEPKERIDVVDAGPVEYDNTELHQQAAQYPRPNKLKSMQEIYAKTNLICQHFQPGQMSESRGEPKEITDVVDTDHEEGVTSRHPRKNQIKSYHYSTRNRKSKALIDTADSDVSPPLQVCGKLQGPVESDHSSAEEEIKIVGESFIEDDFNAYPLRTRSRRSRRMVNRSGSEVTIPRKRVRRQPRRPLNFSTSITSEGVLSSRQFYRYMDHIWSEVSAEKQNSIAYMDCLWFNTYAESKWKEKVLKWIEREDIFSKKYVLVPIVLWSHWNLLIFCHFGESLKSESITPCMILLDSLHMADPKRLEPLIRKFVMDIYKNEKRPETKELIRKIPLLVPSIPQQIDDKKCGYFVLYYIYLFIKNAPEKFGIDEGYPYFMTEDWFTLEELDGFCRTLESVRVDTTSSDE</sequence>
<proteinExistence type="inferred from homology"/>
<reference evidence="6" key="1">
    <citation type="journal article" date="2025" name="Foods">
        <title>Unveiling the Microbial Signatures of Arabica Coffee Cherries: Insights into Ripeness Specific Diversity, Functional Traits, and Implications for Quality and Safety.</title>
        <authorList>
            <consortium name="RefSeq"/>
            <person name="Tenea G.N."/>
            <person name="Cifuentes V."/>
            <person name="Reyes P."/>
            <person name="Cevallos-Vallejos M."/>
        </authorList>
    </citation>
    <scope>NUCLEOTIDE SEQUENCE [LARGE SCALE GENOMIC DNA]</scope>
</reference>
<evidence type="ECO:0000313" key="6">
    <source>
        <dbReference type="Proteomes" id="UP001652660"/>
    </source>
</evidence>
<evidence type="ECO:0000259" key="5">
    <source>
        <dbReference type="PROSITE" id="PS50600"/>
    </source>
</evidence>
<dbReference type="InterPro" id="IPR038765">
    <property type="entry name" value="Papain-like_cys_pep_sf"/>
</dbReference>
<dbReference type="Gene3D" id="3.30.310.130">
    <property type="entry name" value="Ubiquitin-related"/>
    <property type="match status" value="1"/>
</dbReference>
<dbReference type="SUPFAM" id="SSF54001">
    <property type="entry name" value="Cysteine proteinases"/>
    <property type="match status" value="1"/>
</dbReference>
<keyword evidence="2" id="KW-0645">Protease</keyword>
<dbReference type="PROSITE" id="PS50600">
    <property type="entry name" value="ULP_PROTEASE"/>
    <property type="match status" value="1"/>
</dbReference>
<protein>
    <submittedName>
        <fullName evidence="7">Uncharacterized protein isoform X1</fullName>
    </submittedName>
</protein>
<accession>A0ABM4UXE6</accession>
<comment type="similarity">
    <text evidence="1">Belongs to the peptidase C48 family.</text>
</comment>
<evidence type="ECO:0000313" key="7">
    <source>
        <dbReference type="RefSeq" id="XP_071911960.1"/>
    </source>
</evidence>
<dbReference type="Proteomes" id="UP001652660">
    <property type="component" value="Chromosome 1e"/>
</dbReference>
<dbReference type="RefSeq" id="XP_071911960.1">
    <property type="nucleotide sequence ID" value="XM_072055859.1"/>
</dbReference>
<evidence type="ECO:0000256" key="1">
    <source>
        <dbReference type="ARBA" id="ARBA00005234"/>
    </source>
</evidence>
<evidence type="ECO:0000256" key="4">
    <source>
        <dbReference type="ARBA" id="ARBA00022807"/>
    </source>
</evidence>
<feature type="domain" description="Ubiquitin-like protease family profile" evidence="5">
    <location>
        <begin position="248"/>
        <end position="433"/>
    </location>
</feature>
<evidence type="ECO:0000256" key="3">
    <source>
        <dbReference type="ARBA" id="ARBA00022801"/>
    </source>
</evidence>